<keyword evidence="2" id="KW-0677">Repeat</keyword>
<dbReference type="InterPro" id="IPR001611">
    <property type="entry name" value="Leu-rich_rpt"/>
</dbReference>
<dbReference type="Pfam" id="PF00560">
    <property type="entry name" value="LRR_1"/>
    <property type="match status" value="1"/>
</dbReference>
<dbReference type="Proteomes" id="UP000269945">
    <property type="component" value="Unassembled WGS sequence"/>
</dbReference>
<gene>
    <name evidence="4" type="ORF">BN2614_LOCUS2</name>
</gene>
<dbReference type="SUPFAM" id="SSF52058">
    <property type="entry name" value="L domain-like"/>
    <property type="match status" value="1"/>
</dbReference>
<dbReference type="GO" id="GO:0005886">
    <property type="term" value="C:plasma membrane"/>
    <property type="evidence" value="ECO:0007669"/>
    <property type="project" value="TreeGrafter"/>
</dbReference>
<dbReference type="AlphaFoldDB" id="A0A9X9MBD8"/>
<protein>
    <recommendedName>
        <fullName evidence="6">Leucine-rich repeat-containing protein 66</fullName>
    </recommendedName>
</protein>
<dbReference type="InterPro" id="IPR050541">
    <property type="entry name" value="LRR_TM_domain-containing"/>
</dbReference>
<evidence type="ECO:0000256" key="3">
    <source>
        <dbReference type="SAM" id="MobiDB-lite"/>
    </source>
</evidence>
<evidence type="ECO:0000313" key="4">
    <source>
        <dbReference type="EMBL" id="VCX41037.1"/>
    </source>
</evidence>
<reference evidence="4 5" key="1">
    <citation type="submission" date="2018-10" db="EMBL/GenBank/DDBJ databases">
        <authorList>
            <person name="Ekblom R."/>
            <person name="Jareborg N."/>
        </authorList>
    </citation>
    <scope>NUCLEOTIDE SEQUENCE [LARGE SCALE GENOMIC DNA]</scope>
    <source>
        <tissue evidence="4">Muscle</tissue>
    </source>
</reference>
<dbReference type="EMBL" id="CYRY02045556">
    <property type="protein sequence ID" value="VCX41037.1"/>
    <property type="molecule type" value="Genomic_DNA"/>
</dbReference>
<evidence type="ECO:0000256" key="1">
    <source>
        <dbReference type="ARBA" id="ARBA00022614"/>
    </source>
</evidence>
<evidence type="ECO:0000256" key="2">
    <source>
        <dbReference type="ARBA" id="ARBA00022737"/>
    </source>
</evidence>
<proteinExistence type="predicted"/>
<organism evidence="4 5">
    <name type="scientific">Gulo gulo</name>
    <name type="common">Wolverine</name>
    <name type="synonym">Gluton</name>
    <dbReference type="NCBI Taxonomy" id="48420"/>
    <lineage>
        <taxon>Eukaryota</taxon>
        <taxon>Metazoa</taxon>
        <taxon>Chordata</taxon>
        <taxon>Craniata</taxon>
        <taxon>Vertebrata</taxon>
        <taxon>Euteleostomi</taxon>
        <taxon>Mammalia</taxon>
        <taxon>Eutheria</taxon>
        <taxon>Laurasiatheria</taxon>
        <taxon>Carnivora</taxon>
        <taxon>Caniformia</taxon>
        <taxon>Musteloidea</taxon>
        <taxon>Mustelidae</taxon>
        <taxon>Guloninae</taxon>
        <taxon>Gulo</taxon>
    </lineage>
</organism>
<dbReference type="Gene3D" id="3.80.10.10">
    <property type="entry name" value="Ribonuclease Inhibitor"/>
    <property type="match status" value="1"/>
</dbReference>
<dbReference type="SMART" id="SM00369">
    <property type="entry name" value="LRR_TYP"/>
    <property type="match status" value="3"/>
</dbReference>
<dbReference type="PRINTS" id="PR00019">
    <property type="entry name" value="LEURICHRPT"/>
</dbReference>
<dbReference type="Pfam" id="PF13855">
    <property type="entry name" value="LRR_8"/>
    <property type="match status" value="1"/>
</dbReference>
<accession>A0A9X9MBD8</accession>
<feature type="compositionally biased region" description="Basic residues" evidence="3">
    <location>
        <begin position="180"/>
        <end position="189"/>
    </location>
</feature>
<sequence>GLQNLKSLQSLDLSFNGITQIGLSDLQNCPQLENLYLKSNKIFSIHPEAFKDLKKLQVVDLSNNVLTAILPMMVIALELPHLEVDLADNQWHCDYSVAAFQNVISDSWRKVWTGICSESVGDEEAYRWTPQSRSSRETHLPHRPTKPVKSLPPGRAERPQAGGFERPDTPGTEGAPAGGRPHRRPRWARSPRDVPAAGRKGDPSQDLTLAV</sequence>
<feature type="non-terminal residue" evidence="4">
    <location>
        <position position="1"/>
    </location>
</feature>
<feature type="non-terminal residue" evidence="4">
    <location>
        <position position="211"/>
    </location>
</feature>
<dbReference type="InterPro" id="IPR003591">
    <property type="entry name" value="Leu-rich_rpt_typical-subtyp"/>
</dbReference>
<dbReference type="InterPro" id="IPR032675">
    <property type="entry name" value="LRR_dom_sf"/>
</dbReference>
<feature type="region of interest" description="Disordered" evidence="3">
    <location>
        <begin position="126"/>
        <end position="211"/>
    </location>
</feature>
<dbReference type="PROSITE" id="PS51450">
    <property type="entry name" value="LRR"/>
    <property type="match status" value="2"/>
</dbReference>
<name>A0A9X9MBD8_GULGU</name>
<comment type="caution">
    <text evidence="4">The sequence shown here is derived from an EMBL/GenBank/DDBJ whole genome shotgun (WGS) entry which is preliminary data.</text>
</comment>
<evidence type="ECO:0000313" key="5">
    <source>
        <dbReference type="Proteomes" id="UP000269945"/>
    </source>
</evidence>
<dbReference type="PANTHER" id="PTHR24369">
    <property type="entry name" value="ANTIGEN BSP, PUTATIVE-RELATED"/>
    <property type="match status" value="1"/>
</dbReference>
<evidence type="ECO:0008006" key="6">
    <source>
        <dbReference type="Google" id="ProtNLM"/>
    </source>
</evidence>
<dbReference type="PANTHER" id="PTHR24369:SF213">
    <property type="entry name" value="INSULIN LIKE GROWTH FACTOR BINDING PROTEIN ACID LABILE SUBUNIT"/>
    <property type="match status" value="1"/>
</dbReference>
<keyword evidence="1" id="KW-0433">Leucine-rich repeat</keyword>
<keyword evidence="5" id="KW-1185">Reference proteome</keyword>